<dbReference type="EMBL" id="JBHSHJ010000003">
    <property type="protein sequence ID" value="MFC4788619.1"/>
    <property type="molecule type" value="Genomic_DNA"/>
</dbReference>
<evidence type="ECO:0000313" key="3">
    <source>
        <dbReference type="EMBL" id="MFC4788619.1"/>
    </source>
</evidence>
<dbReference type="SUPFAM" id="SSF47413">
    <property type="entry name" value="lambda repressor-like DNA-binding domains"/>
    <property type="match status" value="1"/>
</dbReference>
<accession>A0ABV9QD50</accession>
<dbReference type="Gene3D" id="1.10.260.40">
    <property type="entry name" value="lambda repressor-like DNA-binding domains"/>
    <property type="match status" value="1"/>
</dbReference>
<sequence length="133" mass="13892">MTPGFQSGQTVTQVLPELRPLARNPAKTQRPTSRRRAELLATPAGQEMARAARESLGTALQSHGLASLAALRLQCGLSQKALSEACGLPQPHLSRLENGKVPNPDAATLEALALGLGVSVDKVLAAIRQGVQA</sequence>
<protein>
    <submittedName>
        <fullName evidence="3">Helix-turn-helix domain-containing protein</fullName>
    </submittedName>
</protein>
<keyword evidence="4" id="KW-1185">Reference proteome</keyword>
<proteinExistence type="predicted"/>
<dbReference type="SMART" id="SM00530">
    <property type="entry name" value="HTH_XRE"/>
    <property type="match status" value="1"/>
</dbReference>
<feature type="region of interest" description="Disordered" evidence="1">
    <location>
        <begin position="1"/>
        <end position="35"/>
    </location>
</feature>
<name>A0ABV9QD50_9BURK</name>
<feature type="compositionally biased region" description="Polar residues" evidence="1">
    <location>
        <begin position="1"/>
        <end position="13"/>
    </location>
</feature>
<dbReference type="InterPro" id="IPR010982">
    <property type="entry name" value="Lambda_DNA-bd_dom_sf"/>
</dbReference>
<dbReference type="InterPro" id="IPR001387">
    <property type="entry name" value="Cro/C1-type_HTH"/>
</dbReference>
<organism evidence="3 4">
    <name type="scientific">Giesbergeria sinuosa</name>
    <dbReference type="NCBI Taxonomy" id="80883"/>
    <lineage>
        <taxon>Bacteria</taxon>
        <taxon>Pseudomonadati</taxon>
        <taxon>Pseudomonadota</taxon>
        <taxon>Betaproteobacteria</taxon>
        <taxon>Burkholderiales</taxon>
        <taxon>Comamonadaceae</taxon>
        <taxon>Giesbergeria</taxon>
    </lineage>
</organism>
<gene>
    <name evidence="3" type="ORF">ACFO6X_06420</name>
</gene>
<comment type="caution">
    <text evidence="3">The sequence shown here is derived from an EMBL/GenBank/DDBJ whole genome shotgun (WGS) entry which is preliminary data.</text>
</comment>
<feature type="domain" description="HTH cro/C1-type" evidence="2">
    <location>
        <begin position="68"/>
        <end position="123"/>
    </location>
</feature>
<reference evidence="4" key="1">
    <citation type="journal article" date="2019" name="Int. J. Syst. Evol. Microbiol.">
        <title>The Global Catalogue of Microorganisms (GCM) 10K type strain sequencing project: providing services to taxonomists for standard genome sequencing and annotation.</title>
        <authorList>
            <consortium name="The Broad Institute Genomics Platform"/>
            <consortium name="The Broad Institute Genome Sequencing Center for Infectious Disease"/>
            <person name="Wu L."/>
            <person name="Ma J."/>
        </authorList>
    </citation>
    <scope>NUCLEOTIDE SEQUENCE [LARGE SCALE GENOMIC DNA]</scope>
    <source>
        <strain evidence="4">CCUG 49452</strain>
    </source>
</reference>
<dbReference type="Proteomes" id="UP001596001">
    <property type="component" value="Unassembled WGS sequence"/>
</dbReference>
<dbReference type="CDD" id="cd00093">
    <property type="entry name" value="HTH_XRE"/>
    <property type="match status" value="1"/>
</dbReference>
<evidence type="ECO:0000313" key="4">
    <source>
        <dbReference type="Proteomes" id="UP001596001"/>
    </source>
</evidence>
<evidence type="ECO:0000256" key="1">
    <source>
        <dbReference type="SAM" id="MobiDB-lite"/>
    </source>
</evidence>
<dbReference type="Pfam" id="PF01381">
    <property type="entry name" value="HTH_3"/>
    <property type="match status" value="1"/>
</dbReference>
<dbReference type="PROSITE" id="PS50943">
    <property type="entry name" value="HTH_CROC1"/>
    <property type="match status" value="1"/>
</dbReference>
<evidence type="ECO:0000259" key="2">
    <source>
        <dbReference type="PROSITE" id="PS50943"/>
    </source>
</evidence>
<dbReference type="RefSeq" id="WP_382431208.1">
    <property type="nucleotide sequence ID" value="NZ_JBHSHJ010000003.1"/>
</dbReference>